<dbReference type="InterPro" id="IPR050642">
    <property type="entry name" value="PDH_E1_Alpha_Subunit"/>
</dbReference>
<sequence length="399" mass="44828">MLTCAVGKTLPRQLIRAFSSKTFTVKLPEFKVHHTDPLPTTTEVTEEECLRIARNMVTMRRMEIESDPLYVMRKIRGFLHLYDGEEACGTGINEAIKPHDDWITSYRCHGVEFLRMGAGEAGVKAVINELLGHASGSAHGKGGSMHMYEPDKNFFGGSGIVGAQTPVGTGLAFAEQYLHMLNNRDKSVPEGETNICVTMFGDGASNQGQVWESANMAKLWHLPQIFVIENNQYGMGTSTERSSSSTEYYMMGKHHIAGIQADGNNVFAVREACRRAREICVAGNGPIFLELKTYRYHGHSMSDPGVTYRTRDEIQNVRQTRDSVNYIGHILMENGIMDEKQWKEFQNSIKKEVKGWVNDCLKETPPEDSALFTDVFYGETPDFIRNIEYCESKSKTPLL</sequence>
<protein>
    <recommendedName>
        <fullName evidence="2">pyruvate dehydrogenase (acetyl-transferring)</fullName>
        <ecNumber evidence="2">1.2.4.1</ecNumber>
    </recommendedName>
</protein>
<dbReference type="EMBL" id="FN668661">
    <property type="protein sequence ID" value="CBK23410.2"/>
    <property type="molecule type" value="Genomic_DNA"/>
</dbReference>
<dbReference type="OrthoDB" id="10256198at2759"/>
<dbReference type="CDD" id="cd02000">
    <property type="entry name" value="TPP_E1_PDC_ADC_BCADC"/>
    <property type="match status" value="1"/>
</dbReference>
<dbReference type="FunCoup" id="D8M6J2">
    <property type="interactions" value="90"/>
</dbReference>
<dbReference type="Proteomes" id="UP000008312">
    <property type="component" value="Unassembled WGS sequence"/>
</dbReference>
<evidence type="ECO:0000313" key="6">
    <source>
        <dbReference type="EMBL" id="CBK23410.2"/>
    </source>
</evidence>
<evidence type="ECO:0000259" key="5">
    <source>
        <dbReference type="Pfam" id="PF00676"/>
    </source>
</evidence>
<keyword evidence="6" id="KW-0670">Pyruvate</keyword>
<evidence type="ECO:0000256" key="4">
    <source>
        <dbReference type="ARBA" id="ARBA00023052"/>
    </source>
</evidence>
<proteinExistence type="predicted"/>
<keyword evidence="3" id="KW-0560">Oxidoreductase</keyword>
<dbReference type="InterPro" id="IPR001017">
    <property type="entry name" value="DH_E1"/>
</dbReference>
<evidence type="ECO:0000313" key="7">
    <source>
        <dbReference type="Proteomes" id="UP000008312"/>
    </source>
</evidence>
<dbReference type="EC" id="1.2.4.1" evidence="2"/>
<dbReference type="InParanoid" id="D8M6J2"/>
<dbReference type="RefSeq" id="XP_012897458.1">
    <property type="nucleotide sequence ID" value="XM_013042004.1"/>
</dbReference>
<evidence type="ECO:0000256" key="1">
    <source>
        <dbReference type="ARBA" id="ARBA00001964"/>
    </source>
</evidence>
<dbReference type="PANTHER" id="PTHR11516">
    <property type="entry name" value="PYRUVATE DEHYDROGENASE E1 COMPONENT, ALPHA SUBUNIT BACTERIAL AND ORGANELLAR"/>
    <property type="match status" value="1"/>
</dbReference>
<dbReference type="FunFam" id="3.40.50.970:FF:000013">
    <property type="entry name" value="Pyruvate dehydrogenase E1 component subunit alpha"/>
    <property type="match status" value="1"/>
</dbReference>
<dbReference type="InterPro" id="IPR029061">
    <property type="entry name" value="THDP-binding"/>
</dbReference>
<name>D8M6J2_BLAHO</name>
<reference evidence="6" key="1">
    <citation type="submission" date="2010-02" db="EMBL/GenBank/DDBJ databases">
        <title>Sequencing and annotation of the Blastocystis hominis genome.</title>
        <authorList>
            <person name="Wincker P."/>
        </authorList>
    </citation>
    <scope>NUCLEOTIDE SEQUENCE</scope>
    <source>
        <strain evidence="6">Singapore isolate B</strain>
    </source>
</reference>
<organism evidence="6">
    <name type="scientific">Blastocystis hominis</name>
    <dbReference type="NCBI Taxonomy" id="12968"/>
    <lineage>
        <taxon>Eukaryota</taxon>
        <taxon>Sar</taxon>
        <taxon>Stramenopiles</taxon>
        <taxon>Bigyra</taxon>
        <taxon>Opalozoa</taxon>
        <taxon>Opalinata</taxon>
        <taxon>Blastocystidae</taxon>
        <taxon>Blastocystis</taxon>
    </lineage>
</organism>
<dbReference type="OMA" id="LGYEMPC"/>
<evidence type="ECO:0000256" key="2">
    <source>
        <dbReference type="ARBA" id="ARBA00012281"/>
    </source>
</evidence>
<keyword evidence="4" id="KW-0786">Thiamine pyrophosphate</keyword>
<gene>
    <name evidence="6" type="ORF">GSBLH_T00003293001</name>
</gene>
<dbReference type="Gene3D" id="3.40.50.970">
    <property type="match status" value="1"/>
</dbReference>
<dbReference type="GO" id="GO:0006086">
    <property type="term" value="P:pyruvate decarboxylation to acetyl-CoA"/>
    <property type="evidence" value="ECO:0007669"/>
    <property type="project" value="TreeGrafter"/>
</dbReference>
<keyword evidence="7" id="KW-1185">Reference proteome</keyword>
<feature type="domain" description="Dehydrogenase E1 component" evidence="5">
    <location>
        <begin position="55"/>
        <end position="356"/>
    </location>
</feature>
<dbReference type="PANTHER" id="PTHR11516:SF60">
    <property type="entry name" value="PYRUVATE DEHYDROGENASE E1 COMPONENT SUBUNIT ALPHA"/>
    <property type="match status" value="1"/>
</dbReference>
<dbReference type="Pfam" id="PF00676">
    <property type="entry name" value="E1_dh"/>
    <property type="match status" value="1"/>
</dbReference>
<dbReference type="AlphaFoldDB" id="D8M6J2"/>
<accession>D8M6J2</accession>
<dbReference type="GO" id="GO:0004739">
    <property type="term" value="F:pyruvate dehydrogenase (acetyl-transferring) activity"/>
    <property type="evidence" value="ECO:0007669"/>
    <property type="project" value="UniProtKB-EC"/>
</dbReference>
<dbReference type="SUPFAM" id="SSF52518">
    <property type="entry name" value="Thiamin diphosphate-binding fold (THDP-binding)"/>
    <property type="match status" value="1"/>
</dbReference>
<evidence type="ECO:0000256" key="3">
    <source>
        <dbReference type="ARBA" id="ARBA00023002"/>
    </source>
</evidence>
<dbReference type="GeneID" id="24920398"/>
<comment type="cofactor">
    <cofactor evidence="1">
        <name>thiamine diphosphate</name>
        <dbReference type="ChEBI" id="CHEBI:58937"/>
    </cofactor>
</comment>